<evidence type="ECO:0000313" key="16">
    <source>
        <dbReference type="Proteomes" id="UP000838756"/>
    </source>
</evidence>
<evidence type="ECO:0000256" key="4">
    <source>
        <dbReference type="ARBA" id="ARBA00022448"/>
    </source>
</evidence>
<dbReference type="InterPro" id="IPR009866">
    <property type="entry name" value="NADH_UbQ_OxRdtase_NDUFB4_su"/>
</dbReference>
<evidence type="ECO:0000256" key="14">
    <source>
        <dbReference type="SAM" id="Phobius"/>
    </source>
</evidence>
<keyword evidence="6 14" id="KW-0812">Transmembrane</keyword>
<keyword evidence="5" id="KW-0679">Respiratory chain</keyword>
<dbReference type="Pfam" id="PF07225">
    <property type="entry name" value="NDUF_B4"/>
    <property type="match status" value="1"/>
</dbReference>
<evidence type="ECO:0000256" key="10">
    <source>
        <dbReference type="ARBA" id="ARBA00023128"/>
    </source>
</evidence>
<accession>A0A8S4SGS9</accession>
<keyword evidence="16" id="KW-1185">Reference proteome</keyword>
<keyword evidence="10" id="KW-0496">Mitochondrion</keyword>
<dbReference type="AlphaFoldDB" id="A0A8S4SGS9"/>
<dbReference type="EMBL" id="CAKXAJ010026404">
    <property type="protein sequence ID" value="CAH2267868.1"/>
    <property type="molecule type" value="Genomic_DNA"/>
</dbReference>
<organism evidence="15 16">
    <name type="scientific">Pararge aegeria aegeria</name>
    <dbReference type="NCBI Taxonomy" id="348720"/>
    <lineage>
        <taxon>Eukaryota</taxon>
        <taxon>Metazoa</taxon>
        <taxon>Ecdysozoa</taxon>
        <taxon>Arthropoda</taxon>
        <taxon>Hexapoda</taxon>
        <taxon>Insecta</taxon>
        <taxon>Pterygota</taxon>
        <taxon>Neoptera</taxon>
        <taxon>Endopterygota</taxon>
        <taxon>Lepidoptera</taxon>
        <taxon>Glossata</taxon>
        <taxon>Ditrysia</taxon>
        <taxon>Papilionoidea</taxon>
        <taxon>Nymphalidae</taxon>
        <taxon>Satyrinae</taxon>
        <taxon>Satyrini</taxon>
        <taxon>Parargina</taxon>
        <taxon>Pararge</taxon>
    </lineage>
</organism>
<keyword evidence="11 14" id="KW-0472">Membrane</keyword>
<proteinExistence type="inferred from homology"/>
<evidence type="ECO:0000256" key="3">
    <source>
        <dbReference type="ARBA" id="ARBA00018681"/>
    </source>
</evidence>
<keyword evidence="4" id="KW-0813">Transport</keyword>
<gene>
    <name evidence="15" type="primary">jg12944</name>
    <name evidence="15" type="ORF">PAEG_LOCUS26349</name>
</gene>
<evidence type="ECO:0000256" key="11">
    <source>
        <dbReference type="ARBA" id="ARBA00023136"/>
    </source>
</evidence>
<sequence>MDKCGFSDTECKIILAQIERRAKYRKEFLKLRTDPCMHSREAGYVFDPALQRWLSMKTCQYDYFKATPKTALFGFMTIVGPMLVYGYAVWRQRTKFLDDCRSGRIRYRDRIHKLA</sequence>
<feature type="transmembrane region" description="Helical" evidence="14">
    <location>
        <begin position="71"/>
        <end position="90"/>
    </location>
</feature>
<evidence type="ECO:0000256" key="7">
    <source>
        <dbReference type="ARBA" id="ARBA00022792"/>
    </source>
</evidence>
<dbReference type="OrthoDB" id="5818798at2759"/>
<reference evidence="15" key="1">
    <citation type="submission" date="2022-03" db="EMBL/GenBank/DDBJ databases">
        <authorList>
            <person name="Lindestad O."/>
        </authorList>
    </citation>
    <scope>NUCLEOTIDE SEQUENCE</scope>
</reference>
<evidence type="ECO:0000256" key="6">
    <source>
        <dbReference type="ARBA" id="ARBA00022692"/>
    </source>
</evidence>
<keyword evidence="7" id="KW-0999">Mitochondrion inner membrane</keyword>
<keyword evidence="8" id="KW-0249">Electron transport</keyword>
<evidence type="ECO:0000256" key="2">
    <source>
        <dbReference type="ARBA" id="ARBA00007260"/>
    </source>
</evidence>
<protein>
    <recommendedName>
        <fullName evidence="3">NADH dehydrogenase [ubiquinone] 1 beta subcomplex subunit 4</fullName>
    </recommendedName>
    <alternativeName>
        <fullName evidence="12">Complex I-B15</fullName>
    </alternativeName>
    <alternativeName>
        <fullName evidence="13">NADH-ubiquinone oxidoreductase B15 subunit</fullName>
    </alternativeName>
</protein>
<evidence type="ECO:0000256" key="12">
    <source>
        <dbReference type="ARBA" id="ARBA00030212"/>
    </source>
</evidence>
<evidence type="ECO:0000256" key="13">
    <source>
        <dbReference type="ARBA" id="ARBA00030987"/>
    </source>
</evidence>
<dbReference type="PANTHER" id="PTHR15469:SF0">
    <property type="entry name" value="NADH DEHYDROGENASE [UBIQUINONE] 1 BETA SUBCOMPLEX SUBUNIT 4"/>
    <property type="match status" value="1"/>
</dbReference>
<keyword evidence="9 14" id="KW-1133">Transmembrane helix</keyword>
<evidence type="ECO:0000256" key="1">
    <source>
        <dbReference type="ARBA" id="ARBA00004434"/>
    </source>
</evidence>
<comment type="subcellular location">
    <subcellularLocation>
        <location evidence="1">Mitochondrion inner membrane</location>
        <topology evidence="1">Single-pass membrane protein</topology>
    </subcellularLocation>
</comment>
<evidence type="ECO:0000256" key="9">
    <source>
        <dbReference type="ARBA" id="ARBA00022989"/>
    </source>
</evidence>
<dbReference type="Proteomes" id="UP000838756">
    <property type="component" value="Unassembled WGS sequence"/>
</dbReference>
<evidence type="ECO:0000256" key="8">
    <source>
        <dbReference type="ARBA" id="ARBA00022982"/>
    </source>
</evidence>
<comment type="similarity">
    <text evidence="2">Belongs to the complex I NDUFB4 subunit family.</text>
</comment>
<comment type="caution">
    <text evidence="15">The sequence shown here is derived from an EMBL/GenBank/DDBJ whole genome shotgun (WGS) entry which is preliminary data.</text>
</comment>
<evidence type="ECO:0000256" key="5">
    <source>
        <dbReference type="ARBA" id="ARBA00022660"/>
    </source>
</evidence>
<evidence type="ECO:0000313" key="15">
    <source>
        <dbReference type="EMBL" id="CAH2267868.1"/>
    </source>
</evidence>
<dbReference type="GO" id="GO:0005743">
    <property type="term" value="C:mitochondrial inner membrane"/>
    <property type="evidence" value="ECO:0007669"/>
    <property type="project" value="UniProtKB-SubCell"/>
</dbReference>
<name>A0A8S4SGS9_9NEOP</name>
<dbReference type="PANTHER" id="PTHR15469">
    <property type="entry name" value="NADH-UBIQUINONE OXIDOREDUCTASE B15 SUBUNIT"/>
    <property type="match status" value="1"/>
</dbReference>